<dbReference type="EMBL" id="QGNW01002662">
    <property type="protein sequence ID" value="RVW13173.1"/>
    <property type="molecule type" value="Genomic_DNA"/>
</dbReference>
<evidence type="ECO:0000313" key="1">
    <source>
        <dbReference type="EMBL" id="RVW13173.1"/>
    </source>
</evidence>
<comment type="caution">
    <text evidence="1">The sequence shown here is derived from an EMBL/GenBank/DDBJ whole genome shotgun (WGS) entry which is preliminary data.</text>
</comment>
<organism evidence="1 2">
    <name type="scientific">Vitis vinifera</name>
    <name type="common">Grape</name>
    <dbReference type="NCBI Taxonomy" id="29760"/>
    <lineage>
        <taxon>Eukaryota</taxon>
        <taxon>Viridiplantae</taxon>
        <taxon>Streptophyta</taxon>
        <taxon>Embryophyta</taxon>
        <taxon>Tracheophyta</taxon>
        <taxon>Spermatophyta</taxon>
        <taxon>Magnoliopsida</taxon>
        <taxon>eudicotyledons</taxon>
        <taxon>Gunneridae</taxon>
        <taxon>Pentapetalae</taxon>
        <taxon>rosids</taxon>
        <taxon>Vitales</taxon>
        <taxon>Vitaceae</taxon>
        <taxon>Viteae</taxon>
        <taxon>Vitis</taxon>
    </lineage>
</organism>
<evidence type="ECO:0000313" key="2">
    <source>
        <dbReference type="Proteomes" id="UP000288805"/>
    </source>
</evidence>
<name>A0A438BQD4_VITVI</name>
<gene>
    <name evidence="1" type="ORF">CK203_097760</name>
</gene>
<dbReference type="Proteomes" id="UP000288805">
    <property type="component" value="Unassembled WGS sequence"/>
</dbReference>
<protein>
    <submittedName>
        <fullName evidence="1">Uncharacterized protein</fullName>
    </submittedName>
</protein>
<dbReference type="AlphaFoldDB" id="A0A438BQD4"/>
<proteinExistence type="predicted"/>
<sequence>MQVSKSGFPRLEVLQLSSLGNWKRLIIGKGGMSKLTHLQIFESVLDIEGLVELFHLQKVDFIDSHLYHPSWISSLPWCTQLALCRKEMALDACWGYKQQYKKII</sequence>
<reference evidence="1 2" key="1">
    <citation type="journal article" date="2018" name="PLoS Genet.">
        <title>Population sequencing reveals clonal diversity and ancestral inbreeding in the grapevine cultivar Chardonnay.</title>
        <authorList>
            <person name="Roach M.J."/>
            <person name="Johnson D.L."/>
            <person name="Bohlmann J."/>
            <person name="van Vuuren H.J."/>
            <person name="Jones S.J."/>
            <person name="Pretorius I.S."/>
            <person name="Schmidt S.A."/>
            <person name="Borneman A.R."/>
        </authorList>
    </citation>
    <scope>NUCLEOTIDE SEQUENCE [LARGE SCALE GENOMIC DNA]</scope>
    <source>
        <strain evidence="2">cv. Chardonnay</strain>
        <tissue evidence="1">Leaf</tissue>
    </source>
</reference>
<accession>A0A438BQD4</accession>